<evidence type="ECO:0000313" key="3">
    <source>
        <dbReference type="Proteomes" id="UP000229966"/>
    </source>
</evidence>
<keyword evidence="1" id="KW-1133">Transmembrane helix</keyword>
<proteinExistence type="predicted"/>
<gene>
    <name evidence="2" type="ORF">COS38_02600</name>
</gene>
<keyword evidence="1" id="KW-0472">Membrane</keyword>
<evidence type="ECO:0000313" key="2">
    <source>
        <dbReference type="EMBL" id="PIV25252.1"/>
    </source>
</evidence>
<dbReference type="Proteomes" id="UP000229966">
    <property type="component" value="Unassembled WGS sequence"/>
</dbReference>
<keyword evidence="1" id="KW-0812">Transmembrane</keyword>
<comment type="caution">
    <text evidence="2">The sequence shown here is derived from an EMBL/GenBank/DDBJ whole genome shotgun (WGS) entry which is preliminary data.</text>
</comment>
<organism evidence="2 3">
    <name type="scientific">Candidatus Berkelbacteria bacterium CG03_land_8_20_14_0_80_40_36</name>
    <dbReference type="NCBI Taxonomy" id="1974509"/>
    <lineage>
        <taxon>Bacteria</taxon>
        <taxon>Candidatus Berkelbacteria</taxon>
    </lineage>
</organism>
<dbReference type="EMBL" id="PEUM01000074">
    <property type="protein sequence ID" value="PIV25252.1"/>
    <property type="molecule type" value="Genomic_DNA"/>
</dbReference>
<feature type="transmembrane region" description="Helical" evidence="1">
    <location>
        <begin position="12"/>
        <end position="36"/>
    </location>
</feature>
<name>A0A2M7CHX2_9BACT</name>
<sequence length="155" mass="16523">MKKNYFAQQGVATIDVVFAIGITTIALVAMVSLVGFSRNAFEQSIDKNKASILVQEGLGGARLMGKQDFGSLILTGADKYGINFDTGTSAWKIESCASDVCKIGAYERTISISSIDAESKKVVVKVVWQTDKSLEYANIITVFSAICANAPCPAP</sequence>
<reference evidence="3" key="1">
    <citation type="submission" date="2017-09" db="EMBL/GenBank/DDBJ databases">
        <title>Depth-based differentiation of microbial function through sediment-hosted aquifers and enrichment of novel symbionts in the deep terrestrial subsurface.</title>
        <authorList>
            <person name="Probst A.J."/>
            <person name="Ladd B."/>
            <person name="Jarett J.K."/>
            <person name="Geller-Mcgrath D.E."/>
            <person name="Sieber C.M.K."/>
            <person name="Emerson J.B."/>
            <person name="Anantharaman K."/>
            <person name="Thomas B.C."/>
            <person name="Malmstrom R."/>
            <person name="Stieglmeier M."/>
            <person name="Klingl A."/>
            <person name="Woyke T."/>
            <person name="Ryan C.M."/>
            <person name="Banfield J.F."/>
        </authorList>
    </citation>
    <scope>NUCLEOTIDE SEQUENCE [LARGE SCALE GENOMIC DNA]</scope>
</reference>
<accession>A0A2M7CHX2</accession>
<protein>
    <submittedName>
        <fullName evidence="2">Uncharacterized protein</fullName>
    </submittedName>
</protein>
<evidence type="ECO:0000256" key="1">
    <source>
        <dbReference type="SAM" id="Phobius"/>
    </source>
</evidence>
<dbReference type="AlphaFoldDB" id="A0A2M7CHX2"/>